<dbReference type="AlphaFoldDB" id="A0A0G2Z9M8"/>
<reference evidence="1 2" key="1">
    <citation type="submission" date="2015-04" db="EMBL/GenBank/DDBJ databases">
        <title>Complete Genome Sequence of Kosmotoga pacifica SLHLJ1.</title>
        <authorList>
            <person name="Jiang L.J."/>
            <person name="Shao Z.Z."/>
            <person name="Jebbar M."/>
        </authorList>
    </citation>
    <scope>NUCLEOTIDE SEQUENCE [LARGE SCALE GENOMIC DNA]</scope>
    <source>
        <strain evidence="1 2">SLHLJ1</strain>
    </source>
</reference>
<accession>A0A0G2Z9M8</accession>
<dbReference type="KEGG" id="kpf:IX53_04780"/>
<keyword evidence="2" id="KW-1185">Reference proteome</keyword>
<evidence type="ECO:0000313" key="2">
    <source>
        <dbReference type="Proteomes" id="UP000035159"/>
    </source>
</evidence>
<dbReference type="EMBL" id="CP011232">
    <property type="protein sequence ID" value="AKI98267.1"/>
    <property type="molecule type" value="Genomic_DNA"/>
</dbReference>
<protein>
    <submittedName>
        <fullName evidence="1">Uncharacterized protein</fullName>
    </submittedName>
</protein>
<dbReference type="STRING" id="1330330.IX53_04780"/>
<sequence length="316" mass="35070">MKYIIRRIKETDPQRVLCLTSIGLDGEAVDQVTFTPKPEVIIHEGDLFATSEVHYREKNFLSEVLWVSAYRTALGRVVLSRALEKGKVKLSGPSTLSGLKELMKVAKKQGTDLFLLDGALSRRSSASPFLCEGVVLATGAALSLNFKEIIRKTLHHVRLMNLPIDPMANHIEKFDEGIWLIKKGVFEKLPYRTLLGDTSAILDHMKRGSKLYISGSLTEGFIKRLVERKLSEGTTLVVKDHTKIFLSPESMDLFLESGGRLMVLRSPNLLAVTFNPISPQGYVLNSGAVLTALKKALDVPVIDVMEGEKIGQRKTL</sequence>
<gene>
    <name evidence="1" type="ORF">IX53_04780</name>
</gene>
<organism evidence="1 2">
    <name type="scientific">Kosmotoga pacifica</name>
    <dbReference type="NCBI Taxonomy" id="1330330"/>
    <lineage>
        <taxon>Bacteria</taxon>
        <taxon>Thermotogati</taxon>
        <taxon>Thermotogota</taxon>
        <taxon>Thermotogae</taxon>
        <taxon>Kosmotogales</taxon>
        <taxon>Kosmotogaceae</taxon>
        <taxon>Kosmotoga</taxon>
    </lineage>
</organism>
<name>A0A0G2Z9M8_9BACT</name>
<evidence type="ECO:0000313" key="1">
    <source>
        <dbReference type="EMBL" id="AKI98267.1"/>
    </source>
</evidence>
<proteinExistence type="predicted"/>
<dbReference type="PATRIC" id="fig|1330330.3.peg.963"/>
<dbReference type="Proteomes" id="UP000035159">
    <property type="component" value="Chromosome"/>
</dbReference>